<comment type="caution">
    <text evidence="2">The sequence shown here is derived from an EMBL/GenBank/DDBJ whole genome shotgun (WGS) entry which is preliminary data.</text>
</comment>
<dbReference type="Proteomes" id="UP001214854">
    <property type="component" value="Unassembled WGS sequence"/>
</dbReference>
<name>A0ABT5HQ79_9CAUL</name>
<dbReference type="Gene3D" id="3.30.2310.20">
    <property type="entry name" value="RelE-like"/>
    <property type="match status" value="1"/>
</dbReference>
<evidence type="ECO:0000256" key="1">
    <source>
        <dbReference type="ARBA" id="ARBA00022649"/>
    </source>
</evidence>
<reference evidence="2 3" key="1">
    <citation type="submission" date="2023-01" db="EMBL/GenBank/DDBJ databases">
        <title>Novel species of the genus Asticcacaulis isolated from rivers.</title>
        <authorList>
            <person name="Lu H."/>
        </authorList>
    </citation>
    <scope>NUCLEOTIDE SEQUENCE [LARGE SCALE GENOMIC DNA]</scope>
    <source>
        <strain evidence="2 3">BYS171W</strain>
    </source>
</reference>
<protein>
    <submittedName>
        <fullName evidence="2">Type II toxin-antitoxin system RelE/ParE family toxin</fullName>
    </submittedName>
</protein>
<sequence length="98" mass="11672">MSYCLTETARDDIDRLLFDGMTRFGLRQAESYYRNLVERFEFLSNNPRAAPERKDVEPHVHVHPFVSHVIIYKIDGDDIVILSIRNARENWHDLNWLL</sequence>
<dbReference type="RefSeq" id="WP_272746739.1">
    <property type="nucleotide sequence ID" value="NZ_JAQQKX010000002.1"/>
</dbReference>
<evidence type="ECO:0000313" key="3">
    <source>
        <dbReference type="Proteomes" id="UP001214854"/>
    </source>
</evidence>
<organism evidence="2 3">
    <name type="scientific">Asticcacaulis aquaticus</name>
    <dbReference type="NCBI Taxonomy" id="2984212"/>
    <lineage>
        <taxon>Bacteria</taxon>
        <taxon>Pseudomonadati</taxon>
        <taxon>Pseudomonadota</taxon>
        <taxon>Alphaproteobacteria</taxon>
        <taxon>Caulobacterales</taxon>
        <taxon>Caulobacteraceae</taxon>
        <taxon>Asticcacaulis</taxon>
    </lineage>
</organism>
<keyword evidence="3" id="KW-1185">Reference proteome</keyword>
<accession>A0ABT5HQ79</accession>
<dbReference type="Pfam" id="PF05016">
    <property type="entry name" value="ParE_toxin"/>
    <property type="match status" value="1"/>
</dbReference>
<proteinExistence type="predicted"/>
<keyword evidence="1" id="KW-1277">Toxin-antitoxin system</keyword>
<evidence type="ECO:0000313" key="2">
    <source>
        <dbReference type="EMBL" id="MDC7682227.1"/>
    </source>
</evidence>
<dbReference type="InterPro" id="IPR007712">
    <property type="entry name" value="RelE/ParE_toxin"/>
</dbReference>
<dbReference type="EMBL" id="JAQQKX010000002">
    <property type="protein sequence ID" value="MDC7682227.1"/>
    <property type="molecule type" value="Genomic_DNA"/>
</dbReference>
<gene>
    <name evidence="2" type="ORF">PQU92_03005</name>
</gene>
<dbReference type="InterPro" id="IPR035093">
    <property type="entry name" value="RelE/ParE_toxin_dom_sf"/>
</dbReference>